<protein>
    <submittedName>
        <fullName evidence="1">Uncharacterized protein</fullName>
    </submittedName>
</protein>
<reference evidence="2" key="1">
    <citation type="submission" date="2015-03" db="EMBL/GenBank/DDBJ databases">
        <authorList>
            <consortium name="Pathogen Informatics"/>
        </authorList>
    </citation>
    <scope>NUCLEOTIDE SEQUENCE [LARGE SCALE GENOMIC DNA]</scope>
    <source>
        <strain evidence="2">N09902308</strain>
    </source>
</reference>
<accession>A0A916LFN9</accession>
<dbReference type="Proteomes" id="UP000039021">
    <property type="component" value="Unassembled WGS sequence"/>
</dbReference>
<evidence type="ECO:0000313" key="1">
    <source>
        <dbReference type="EMBL" id="CPA77639.1"/>
    </source>
</evidence>
<dbReference type="EMBL" id="CSBK01003291">
    <property type="protein sequence ID" value="CPA77639.1"/>
    <property type="molecule type" value="Genomic_DNA"/>
</dbReference>
<comment type="caution">
    <text evidence="1">The sequence shown here is derived from an EMBL/GenBank/DDBJ whole genome shotgun (WGS) entry which is preliminary data.</text>
</comment>
<sequence>MRQQRQDVGVVARHRWRTGVGAAVNGAGHHAPHIGVHHRHPLAVSETRHRARGVAPDARQGDQDLDIVGHHVIVVAGDDGGALV</sequence>
<proteinExistence type="predicted"/>
<evidence type="ECO:0000313" key="2">
    <source>
        <dbReference type="Proteomes" id="UP000039021"/>
    </source>
</evidence>
<organism evidence="1 2">
    <name type="scientific">Mycobacterium tuberculosis</name>
    <dbReference type="NCBI Taxonomy" id="1773"/>
    <lineage>
        <taxon>Bacteria</taxon>
        <taxon>Bacillati</taxon>
        <taxon>Actinomycetota</taxon>
        <taxon>Actinomycetes</taxon>
        <taxon>Mycobacteriales</taxon>
        <taxon>Mycobacteriaceae</taxon>
        <taxon>Mycobacterium</taxon>
        <taxon>Mycobacterium tuberculosis complex</taxon>
    </lineage>
</organism>
<dbReference type="AlphaFoldDB" id="A0A916LFN9"/>
<name>A0A916LFN9_MYCTX</name>
<gene>
    <name evidence="1" type="ORF">ERS007739_04835</name>
</gene>